<dbReference type="PANTHER" id="PTHR43489:SF7">
    <property type="entry name" value="3-DEHYDRO-D-GULOSIDE 4-EPIMERASE-RELATED"/>
    <property type="match status" value="1"/>
</dbReference>
<gene>
    <name evidence="3" type="ORF">CLV63_113112</name>
</gene>
<dbReference type="InterPro" id="IPR013022">
    <property type="entry name" value="Xyl_isomerase-like_TIM-brl"/>
</dbReference>
<dbReference type="AlphaFoldDB" id="A0A2P8DFF5"/>
<protein>
    <submittedName>
        <fullName evidence="3">Sugar phosphate isomerase/epimerase</fullName>
    </submittedName>
</protein>
<evidence type="ECO:0000256" key="1">
    <source>
        <dbReference type="ARBA" id="ARBA00023235"/>
    </source>
</evidence>
<accession>A0A2P8DFF5</accession>
<dbReference type="EMBL" id="PYGA01000013">
    <property type="protein sequence ID" value="PSK95949.1"/>
    <property type="molecule type" value="Genomic_DNA"/>
</dbReference>
<dbReference type="RefSeq" id="WP_245928894.1">
    <property type="nucleotide sequence ID" value="NZ_PYGA01000013.1"/>
</dbReference>
<keyword evidence="1 3" id="KW-0413">Isomerase</keyword>
<comment type="caution">
    <text evidence="3">The sequence shown here is derived from an EMBL/GenBank/DDBJ whole genome shotgun (WGS) entry which is preliminary data.</text>
</comment>
<dbReference type="InterPro" id="IPR050417">
    <property type="entry name" value="Sugar_Epim/Isomerase"/>
</dbReference>
<organism evidence="3 4">
    <name type="scientific">Murinocardiopsis flavida</name>
    <dbReference type="NCBI Taxonomy" id="645275"/>
    <lineage>
        <taxon>Bacteria</taxon>
        <taxon>Bacillati</taxon>
        <taxon>Actinomycetota</taxon>
        <taxon>Actinomycetes</taxon>
        <taxon>Streptosporangiales</taxon>
        <taxon>Nocardiopsidaceae</taxon>
        <taxon>Murinocardiopsis</taxon>
    </lineage>
</organism>
<dbReference type="InterPro" id="IPR036237">
    <property type="entry name" value="Xyl_isomerase-like_sf"/>
</dbReference>
<dbReference type="SUPFAM" id="SSF51658">
    <property type="entry name" value="Xylose isomerase-like"/>
    <property type="match status" value="1"/>
</dbReference>
<name>A0A2P8DFF5_9ACTN</name>
<evidence type="ECO:0000313" key="3">
    <source>
        <dbReference type="EMBL" id="PSK95949.1"/>
    </source>
</evidence>
<sequence length="273" mass="29403">MPAAPSRPIRLSCQEQLLPGDTLQAKWDFATAAGYDAIELRGKADHAFRDRLPELRRARRDGVVMPTVCVDMPHFFAAFDPGLRRDAIEQMKSQLSVIAEIGGVGAQTPASYGMFSARLPPFTPPRDAAGDREVLLEGLADMGAHAEREGVRLFLEPLNRYEDHMVNRLAQAAELIRACGSDAVRIGIDTYHMNIEEADPAAAVLDAAPWIGHAQVSDSNRFQPGAGHIDWPAVLGAVDAIGFDGCLAVECRLTGDPEAAVAGIPAFLRRVAG</sequence>
<evidence type="ECO:0000313" key="4">
    <source>
        <dbReference type="Proteomes" id="UP000240542"/>
    </source>
</evidence>
<dbReference type="Proteomes" id="UP000240542">
    <property type="component" value="Unassembled WGS sequence"/>
</dbReference>
<feature type="domain" description="Xylose isomerase-like TIM barrel" evidence="2">
    <location>
        <begin position="28"/>
        <end position="269"/>
    </location>
</feature>
<dbReference type="Pfam" id="PF01261">
    <property type="entry name" value="AP_endonuc_2"/>
    <property type="match status" value="1"/>
</dbReference>
<evidence type="ECO:0000259" key="2">
    <source>
        <dbReference type="Pfam" id="PF01261"/>
    </source>
</evidence>
<reference evidence="3 4" key="1">
    <citation type="submission" date="2018-03" db="EMBL/GenBank/DDBJ databases">
        <title>Genomic Encyclopedia of Archaeal and Bacterial Type Strains, Phase II (KMG-II): from individual species to whole genera.</title>
        <authorList>
            <person name="Goeker M."/>
        </authorList>
    </citation>
    <scope>NUCLEOTIDE SEQUENCE [LARGE SCALE GENOMIC DNA]</scope>
    <source>
        <strain evidence="3 4">DSM 45312</strain>
    </source>
</reference>
<proteinExistence type="predicted"/>
<keyword evidence="4" id="KW-1185">Reference proteome</keyword>
<dbReference type="Gene3D" id="3.20.20.150">
    <property type="entry name" value="Divalent-metal-dependent TIM barrel enzymes"/>
    <property type="match status" value="1"/>
</dbReference>
<dbReference type="PANTHER" id="PTHR43489">
    <property type="entry name" value="ISOMERASE"/>
    <property type="match status" value="1"/>
</dbReference>
<dbReference type="GO" id="GO:0016853">
    <property type="term" value="F:isomerase activity"/>
    <property type="evidence" value="ECO:0007669"/>
    <property type="project" value="UniProtKB-KW"/>
</dbReference>